<dbReference type="OrthoDB" id="4509614at2"/>
<comment type="caution">
    <text evidence="1">The sequence shown here is derived from an EMBL/GenBank/DDBJ whole genome shotgun (WGS) entry which is preliminary data.</text>
</comment>
<keyword evidence="2" id="KW-1185">Reference proteome</keyword>
<dbReference type="EMBL" id="AVPJ01000018">
    <property type="protein sequence ID" value="KGN30533.1"/>
    <property type="molecule type" value="Genomic_DNA"/>
</dbReference>
<dbReference type="Proteomes" id="UP000030002">
    <property type="component" value="Unassembled WGS sequence"/>
</dbReference>
<proteinExistence type="predicted"/>
<organism evidence="1 2">
    <name type="scientific">Knoellia sinensis KCTC 19936</name>
    <dbReference type="NCBI Taxonomy" id="1385520"/>
    <lineage>
        <taxon>Bacteria</taxon>
        <taxon>Bacillati</taxon>
        <taxon>Actinomycetota</taxon>
        <taxon>Actinomycetes</taxon>
        <taxon>Micrococcales</taxon>
        <taxon>Intrasporangiaceae</taxon>
        <taxon>Knoellia</taxon>
    </lineage>
</organism>
<evidence type="ECO:0000313" key="1">
    <source>
        <dbReference type="EMBL" id="KGN30533.1"/>
    </source>
</evidence>
<dbReference type="STRING" id="1385520.N802_06870"/>
<protein>
    <submittedName>
        <fullName evidence="1">Uncharacterized protein</fullName>
    </submittedName>
</protein>
<name>A0A0A0J0G3_9MICO</name>
<gene>
    <name evidence="1" type="ORF">N802_06870</name>
</gene>
<sequence>MPSQEEDCDLIIDILTGRGLLQRSVLAEAREQQDRADRLTVEQATILKVTRLINRVEVRGGVGSGMTLLAIVQANSLNRARHGAWNRSSCRNSAARLGPET</sequence>
<dbReference type="eggNOG" id="COG1112">
    <property type="taxonomic scope" value="Bacteria"/>
</dbReference>
<dbReference type="AlphaFoldDB" id="A0A0A0J0G3"/>
<dbReference type="RefSeq" id="WP_035918568.1">
    <property type="nucleotide sequence ID" value="NZ_AVPJ01000018.1"/>
</dbReference>
<reference evidence="1 2" key="1">
    <citation type="submission" date="2013-08" db="EMBL/GenBank/DDBJ databases">
        <title>The genome sequence of Knoellia sinensis.</title>
        <authorList>
            <person name="Zhu W."/>
            <person name="Wang G."/>
        </authorList>
    </citation>
    <scope>NUCLEOTIDE SEQUENCE [LARGE SCALE GENOMIC DNA]</scope>
    <source>
        <strain evidence="1 2">KCTC 19936</strain>
    </source>
</reference>
<evidence type="ECO:0000313" key="2">
    <source>
        <dbReference type="Proteomes" id="UP000030002"/>
    </source>
</evidence>
<accession>A0A0A0J0G3</accession>